<reference evidence="2 3" key="2">
    <citation type="journal article" date="2023" name="Mol. Biol. Evol.">
        <title>Genomics of Secondarily Temperate Adaptation in the Only Non-Antarctic Icefish.</title>
        <authorList>
            <person name="Rivera-Colon A.G."/>
            <person name="Rayamajhi N."/>
            <person name="Minhas B.F."/>
            <person name="Madrigal G."/>
            <person name="Bilyk K.T."/>
            <person name="Yoon V."/>
            <person name="Hune M."/>
            <person name="Gregory S."/>
            <person name="Cheng C.H.C."/>
            <person name="Catchen J.M."/>
        </authorList>
    </citation>
    <scope>NUCLEOTIDE SEQUENCE [LARGE SCALE GENOMIC DNA]</scope>
    <source>
        <strain evidence="2">JMC-PN-2008</strain>
    </source>
</reference>
<dbReference type="Pfam" id="PF05699">
    <property type="entry name" value="Dimer_Tnp_hAT"/>
    <property type="match status" value="1"/>
</dbReference>
<feature type="domain" description="HAT C-terminal dimerisation" evidence="1">
    <location>
        <begin position="526"/>
        <end position="578"/>
    </location>
</feature>
<accession>A0AAN8A9U2</accession>
<sequence>MHRQKASRGPSQRPFIELPCTNYRRDALDQHLGSTNHISCVGITAQSSRSLPINEAFQPILNLEHEAIIGGFKCLYWLVKHEIAHHTNYPALLDLADLLGCEYFAKLKIDQRTNYRSHRIVDEMLQILGEVVEEPILEAIKSSKAIGLEIDESTDISVTKQLDLHVRYTDKEGRMFCQFLDLVSIPDGTAITIAEAVKEVIIRKEIPQDRIFGLGTDGAAVMTGLVSVHCAAHRLALACKDAADGVPYMKIFRKHLQDLHLYFRNSANRTSALKAAASVLGVEDLKVTEVKDTRWLSQEKAISNLQRNLPAVLATLAEEAELKKDPVARGLYTYCATYRFVAAVHLQSDILPYLAQLSKLFQKEDINFMAIKNHVPVTIETLRIIKAAGERQPEGSFLAQVEEKVANLNISAEEDRVRRGTALPTDTLWARFQTQVMEPYIDGLIEHLELRFQQLGILGAFSSLGPQADESRAISDLQLLAKQFPPISEMALLQEWQSYKVLITTGILKDKSQLEIMTAMASGYDELHLLYPNLSLLSAIALTIPVSSVNCERDFSAMNRIKTDLRNRLQGNSLTACMKMSINGPQVKDLQYSRALEIFFSKPRRIACSDATCQLCH</sequence>
<dbReference type="GO" id="GO:0046983">
    <property type="term" value="F:protein dimerization activity"/>
    <property type="evidence" value="ECO:0007669"/>
    <property type="project" value="InterPro"/>
</dbReference>
<dbReference type="InterPro" id="IPR012337">
    <property type="entry name" value="RNaseH-like_sf"/>
</dbReference>
<dbReference type="PANTHER" id="PTHR46880">
    <property type="entry name" value="RAS-ASSOCIATING DOMAIN-CONTAINING PROTEIN"/>
    <property type="match status" value="1"/>
</dbReference>
<protein>
    <recommendedName>
        <fullName evidence="1">HAT C-terminal dimerisation domain-containing protein</fullName>
    </recommendedName>
</protein>
<dbReference type="InterPro" id="IPR008906">
    <property type="entry name" value="HATC_C_dom"/>
</dbReference>
<evidence type="ECO:0000313" key="2">
    <source>
        <dbReference type="EMBL" id="KAK5854786.1"/>
    </source>
</evidence>
<evidence type="ECO:0000313" key="3">
    <source>
        <dbReference type="Proteomes" id="UP001346869"/>
    </source>
</evidence>
<evidence type="ECO:0000259" key="1">
    <source>
        <dbReference type="Pfam" id="PF05699"/>
    </source>
</evidence>
<keyword evidence="3" id="KW-1185">Reference proteome</keyword>
<dbReference type="SUPFAM" id="SSF53098">
    <property type="entry name" value="Ribonuclease H-like"/>
    <property type="match status" value="2"/>
</dbReference>
<dbReference type="EMBL" id="JAUZQC010000018">
    <property type="protein sequence ID" value="KAK5854786.1"/>
    <property type="molecule type" value="Genomic_DNA"/>
</dbReference>
<dbReference type="Proteomes" id="UP001346869">
    <property type="component" value="Unassembled WGS sequence"/>
</dbReference>
<proteinExistence type="predicted"/>
<dbReference type="AlphaFoldDB" id="A0AAN8A9U2"/>
<reference evidence="2 3" key="1">
    <citation type="journal article" date="2023" name="Genes (Basel)">
        <title>Chromosome-Level Genome Assembly and Circadian Gene Repertoire of the Patagonia Blennie Eleginops maclovinus-The Closest Ancestral Proxy of Antarctic Cryonotothenioids.</title>
        <authorList>
            <person name="Cheng C.C."/>
            <person name="Rivera-Colon A.G."/>
            <person name="Minhas B.F."/>
            <person name="Wilson L."/>
            <person name="Rayamajhi N."/>
            <person name="Vargas-Chacoff L."/>
            <person name="Catchen J.M."/>
        </authorList>
    </citation>
    <scope>NUCLEOTIDE SEQUENCE [LARGE SCALE GENOMIC DNA]</scope>
    <source>
        <strain evidence="2">JMC-PN-2008</strain>
    </source>
</reference>
<name>A0AAN8A9U2_ELEMC</name>
<comment type="caution">
    <text evidence="2">The sequence shown here is derived from an EMBL/GenBank/DDBJ whole genome shotgun (WGS) entry which is preliminary data.</text>
</comment>
<gene>
    <name evidence="2" type="ORF">PBY51_004951</name>
</gene>
<organism evidence="2 3">
    <name type="scientific">Eleginops maclovinus</name>
    <name type="common">Patagonian blennie</name>
    <name type="synonym">Eleginus maclovinus</name>
    <dbReference type="NCBI Taxonomy" id="56733"/>
    <lineage>
        <taxon>Eukaryota</taxon>
        <taxon>Metazoa</taxon>
        <taxon>Chordata</taxon>
        <taxon>Craniata</taxon>
        <taxon>Vertebrata</taxon>
        <taxon>Euteleostomi</taxon>
        <taxon>Actinopterygii</taxon>
        <taxon>Neopterygii</taxon>
        <taxon>Teleostei</taxon>
        <taxon>Neoteleostei</taxon>
        <taxon>Acanthomorphata</taxon>
        <taxon>Eupercaria</taxon>
        <taxon>Perciformes</taxon>
        <taxon>Notothenioidei</taxon>
        <taxon>Eleginopidae</taxon>
        <taxon>Eleginops</taxon>
    </lineage>
</organism>
<dbReference type="PANTHER" id="PTHR46880:SF5">
    <property type="entry name" value="DUF4371 DOMAIN-CONTAINING PROTEIN"/>
    <property type="match status" value="1"/>
</dbReference>